<evidence type="ECO:0000259" key="1">
    <source>
        <dbReference type="Pfam" id="PF01872"/>
    </source>
</evidence>
<sequence>MRTQFYTATSLDGYLATEDDSLDWLFPLGNVNDTGYPDFIAEVGALAMGSSTYEWMLRHADTVAAETGAHWPYHQPTWVFSSRSLPPVPGAELHFVRGDVRPVHAAMQAAAGGRNLWVVGGGDLAGQFHDAGLLDELILQVASVTLGRGKPLFPRRITAPPFELVSARAIGTGFAELRYRVARPDAGAA</sequence>
<evidence type="ECO:0000313" key="3">
    <source>
        <dbReference type="Proteomes" id="UP000037660"/>
    </source>
</evidence>
<dbReference type="PANTHER" id="PTHR38011:SF11">
    <property type="entry name" value="2,5-DIAMINO-6-RIBOSYLAMINO-4(3H)-PYRIMIDINONE 5'-PHOSPHATE REDUCTASE"/>
    <property type="match status" value="1"/>
</dbReference>
<dbReference type="GO" id="GO:0008703">
    <property type="term" value="F:5-amino-6-(5-phosphoribosylamino)uracil reductase activity"/>
    <property type="evidence" value="ECO:0007669"/>
    <property type="project" value="InterPro"/>
</dbReference>
<keyword evidence="3" id="KW-1185">Reference proteome</keyword>
<dbReference type="AlphaFoldDB" id="A0A0K8NX79"/>
<comment type="caution">
    <text evidence="2">The sequence shown here is derived from an EMBL/GenBank/DDBJ whole genome shotgun (WGS) entry which is preliminary data.</text>
</comment>
<accession>A0A0K8NX79</accession>
<gene>
    <name evidence="2" type="ORF">ISF6_0572</name>
</gene>
<dbReference type="PANTHER" id="PTHR38011">
    <property type="entry name" value="DIHYDROFOLATE REDUCTASE FAMILY PROTEIN (AFU_ORTHOLOGUE AFUA_8G06820)"/>
    <property type="match status" value="1"/>
</dbReference>
<dbReference type="Pfam" id="PF01872">
    <property type="entry name" value="RibD_C"/>
    <property type="match status" value="1"/>
</dbReference>
<dbReference type="EC" id="1.5.1.3" evidence="2"/>
<keyword evidence="2" id="KW-0560">Oxidoreductase</keyword>
<evidence type="ECO:0000313" key="2">
    <source>
        <dbReference type="EMBL" id="GAP35007.1"/>
    </source>
</evidence>
<dbReference type="OrthoDB" id="2313602at2"/>
<organism evidence="2 3">
    <name type="scientific">Piscinibacter sakaiensis</name>
    <name type="common">Ideonella sakaiensis</name>
    <dbReference type="NCBI Taxonomy" id="1547922"/>
    <lineage>
        <taxon>Bacteria</taxon>
        <taxon>Pseudomonadati</taxon>
        <taxon>Pseudomonadota</taxon>
        <taxon>Betaproteobacteria</taxon>
        <taxon>Burkholderiales</taxon>
        <taxon>Sphaerotilaceae</taxon>
        <taxon>Piscinibacter</taxon>
    </lineage>
</organism>
<protein>
    <submittedName>
        <fullName evidence="2">Dihydrofolate reductase</fullName>
        <ecNumber evidence="2">1.5.1.3</ecNumber>
    </submittedName>
</protein>
<dbReference type="EMBL" id="BBYR01000013">
    <property type="protein sequence ID" value="GAP35007.1"/>
    <property type="molecule type" value="Genomic_DNA"/>
</dbReference>
<reference evidence="2 3" key="2">
    <citation type="journal article" date="2016" name="Science">
        <title>A bacterium that degrades and assimilates poly(ethylene terephthalate).</title>
        <authorList>
            <person name="Yoshida S."/>
            <person name="Hiraga K."/>
            <person name="Takehana T."/>
            <person name="Taniguchi I."/>
            <person name="Yamaji H."/>
            <person name="Maeda Y."/>
            <person name="Toyohara K."/>
            <person name="Miyamoto K."/>
            <person name="Kimura Y."/>
            <person name="Oda K."/>
        </authorList>
    </citation>
    <scope>NUCLEOTIDE SEQUENCE [LARGE SCALE GENOMIC DNA]</scope>
    <source>
        <strain evidence="3">NBRC 110686 / TISTR 2288 / 201-F6</strain>
    </source>
</reference>
<feature type="domain" description="Bacterial bifunctional deaminase-reductase C-terminal" evidence="1">
    <location>
        <begin position="7"/>
        <end position="174"/>
    </location>
</feature>
<dbReference type="STRING" id="1547922.ISF6_0572"/>
<dbReference type="GO" id="GO:0009231">
    <property type="term" value="P:riboflavin biosynthetic process"/>
    <property type="evidence" value="ECO:0007669"/>
    <property type="project" value="InterPro"/>
</dbReference>
<name>A0A0K8NX79_PISS1</name>
<dbReference type="InterPro" id="IPR050765">
    <property type="entry name" value="Riboflavin_Biosynth_HTPR"/>
</dbReference>
<dbReference type="RefSeq" id="WP_054019095.1">
    <property type="nucleotide sequence ID" value="NZ_BBYR01000013.1"/>
</dbReference>
<reference evidence="3" key="1">
    <citation type="submission" date="2015-07" db="EMBL/GenBank/DDBJ databases">
        <title>Discovery of a poly(ethylene terephthalate assimilation.</title>
        <authorList>
            <person name="Yoshida S."/>
            <person name="Hiraga K."/>
            <person name="Takehana T."/>
            <person name="Taniguchi I."/>
            <person name="Yamaji H."/>
            <person name="Maeda Y."/>
            <person name="Toyohara K."/>
            <person name="Miyamoto K."/>
            <person name="Kimura Y."/>
            <person name="Oda K."/>
        </authorList>
    </citation>
    <scope>NUCLEOTIDE SEQUENCE [LARGE SCALE GENOMIC DNA]</scope>
    <source>
        <strain evidence="3">NBRC 110686 / TISTR 2288 / 201-F6</strain>
    </source>
</reference>
<dbReference type="InterPro" id="IPR002734">
    <property type="entry name" value="RibDG_C"/>
</dbReference>
<dbReference type="Proteomes" id="UP000037660">
    <property type="component" value="Unassembled WGS sequence"/>
</dbReference>
<dbReference type="InterPro" id="IPR024072">
    <property type="entry name" value="DHFR-like_dom_sf"/>
</dbReference>
<dbReference type="Gene3D" id="3.40.430.10">
    <property type="entry name" value="Dihydrofolate Reductase, subunit A"/>
    <property type="match status" value="1"/>
</dbReference>
<dbReference type="SUPFAM" id="SSF53597">
    <property type="entry name" value="Dihydrofolate reductase-like"/>
    <property type="match status" value="1"/>
</dbReference>
<dbReference type="GO" id="GO:0004146">
    <property type="term" value="F:dihydrofolate reductase activity"/>
    <property type="evidence" value="ECO:0007669"/>
    <property type="project" value="UniProtKB-EC"/>
</dbReference>
<proteinExistence type="predicted"/>